<dbReference type="EMBL" id="CP144746">
    <property type="protein sequence ID" value="WVZ61168.1"/>
    <property type="molecule type" value="Genomic_DNA"/>
</dbReference>
<name>A0AAQ3WH46_PASNO</name>
<dbReference type="InterPro" id="IPR006461">
    <property type="entry name" value="PLAC_motif_containing"/>
</dbReference>
<evidence type="ECO:0008006" key="7">
    <source>
        <dbReference type="Google" id="ProtNLM"/>
    </source>
</evidence>
<evidence type="ECO:0000256" key="3">
    <source>
        <dbReference type="ARBA" id="ARBA00022989"/>
    </source>
</evidence>
<dbReference type="GO" id="GO:0016020">
    <property type="term" value="C:membrane"/>
    <property type="evidence" value="ECO:0007669"/>
    <property type="project" value="UniProtKB-SubCell"/>
</dbReference>
<dbReference type="Pfam" id="PF04749">
    <property type="entry name" value="PLAC8"/>
    <property type="match status" value="1"/>
</dbReference>
<keyword evidence="6" id="KW-1185">Reference proteome</keyword>
<keyword evidence="4" id="KW-0472">Membrane</keyword>
<sequence length="265" mass="29580">MRVCHVLGSSHCAHSHASCRRENLATTHRRRDQSRAPLFSADDRRRGFVVGLLLPPRVRRNQPLHGWDRRRAKANITSIHHRIHRILLQLQPARAERRRSMYPAAMADNEPAGVAPVTGFPVAAAQWSSGLFDCFDDCDLCCMTFWCPCVTFGRIAEIVDGGAPSCVTSGALYTLIMLIIECQWIYSCTYRSKMRAKFNLPDTPCCDCGVHFCCEPCALCQHYRELTARGFDPALGWDANARRQAANGAGAAAIMYPPAGQWMGR</sequence>
<evidence type="ECO:0000256" key="1">
    <source>
        <dbReference type="ARBA" id="ARBA00004370"/>
    </source>
</evidence>
<protein>
    <recommendedName>
        <fullName evidence="7">Cell number regulator 10</fullName>
    </recommendedName>
</protein>
<evidence type="ECO:0000256" key="4">
    <source>
        <dbReference type="ARBA" id="ARBA00023136"/>
    </source>
</evidence>
<evidence type="ECO:0000256" key="2">
    <source>
        <dbReference type="ARBA" id="ARBA00022692"/>
    </source>
</evidence>
<gene>
    <name evidence="5" type="ORF">U9M48_011081</name>
</gene>
<evidence type="ECO:0000313" key="5">
    <source>
        <dbReference type="EMBL" id="WVZ61168.1"/>
    </source>
</evidence>
<reference evidence="5 6" key="1">
    <citation type="submission" date="2024-02" db="EMBL/GenBank/DDBJ databases">
        <title>High-quality chromosome-scale genome assembly of Pensacola bahiagrass (Paspalum notatum Flugge var. saurae).</title>
        <authorList>
            <person name="Vega J.M."/>
            <person name="Podio M."/>
            <person name="Orjuela J."/>
            <person name="Siena L.A."/>
            <person name="Pessino S.C."/>
            <person name="Combes M.C."/>
            <person name="Mariac C."/>
            <person name="Albertini E."/>
            <person name="Pupilli F."/>
            <person name="Ortiz J.P.A."/>
            <person name="Leblanc O."/>
        </authorList>
    </citation>
    <scope>NUCLEOTIDE SEQUENCE [LARGE SCALE GENOMIC DNA]</scope>
    <source>
        <strain evidence="5">R1</strain>
        <tissue evidence="5">Leaf</tissue>
    </source>
</reference>
<keyword evidence="2" id="KW-0812">Transmembrane</keyword>
<organism evidence="5 6">
    <name type="scientific">Paspalum notatum var. saurae</name>
    <dbReference type="NCBI Taxonomy" id="547442"/>
    <lineage>
        <taxon>Eukaryota</taxon>
        <taxon>Viridiplantae</taxon>
        <taxon>Streptophyta</taxon>
        <taxon>Embryophyta</taxon>
        <taxon>Tracheophyta</taxon>
        <taxon>Spermatophyta</taxon>
        <taxon>Magnoliopsida</taxon>
        <taxon>Liliopsida</taxon>
        <taxon>Poales</taxon>
        <taxon>Poaceae</taxon>
        <taxon>PACMAD clade</taxon>
        <taxon>Panicoideae</taxon>
        <taxon>Andropogonodae</taxon>
        <taxon>Paspaleae</taxon>
        <taxon>Paspalinae</taxon>
        <taxon>Paspalum</taxon>
    </lineage>
</organism>
<proteinExistence type="predicted"/>
<evidence type="ECO:0000313" key="6">
    <source>
        <dbReference type="Proteomes" id="UP001341281"/>
    </source>
</evidence>
<dbReference type="PANTHER" id="PTHR15907">
    <property type="entry name" value="DUF614 FAMILY PROTEIN-RELATED"/>
    <property type="match status" value="1"/>
</dbReference>
<keyword evidence="3" id="KW-1133">Transmembrane helix</keyword>
<dbReference type="AlphaFoldDB" id="A0AAQ3WH46"/>
<accession>A0AAQ3WH46</accession>
<comment type="subcellular location">
    <subcellularLocation>
        <location evidence="1">Membrane</location>
    </subcellularLocation>
</comment>
<dbReference type="Proteomes" id="UP001341281">
    <property type="component" value="Chromosome 02"/>
</dbReference>
<dbReference type="NCBIfam" id="TIGR01571">
    <property type="entry name" value="A_thal_Cys_rich"/>
    <property type="match status" value="1"/>
</dbReference>